<feature type="compositionally biased region" description="Low complexity" evidence="1">
    <location>
        <begin position="227"/>
        <end position="237"/>
    </location>
</feature>
<evidence type="ECO:0000256" key="1">
    <source>
        <dbReference type="SAM" id="MobiDB-lite"/>
    </source>
</evidence>
<feature type="compositionally biased region" description="Polar residues" evidence="1">
    <location>
        <begin position="623"/>
        <end position="640"/>
    </location>
</feature>
<comment type="caution">
    <text evidence="2">The sequence shown here is derived from an EMBL/GenBank/DDBJ whole genome shotgun (WGS) entry which is preliminary data.</text>
</comment>
<sequence>MPPLMSSSRDPTARLRAGLNPLLTASLGVYHGHGNNSTPLSAISMSSHGAFSSNQSQTPVSAIQPYNPQEWIASPIVGGAERMGGHNPAQAFHDPQPSPPPPPPYSPPRSARPMSMSFDSMVGGGVGVSAPRAPPPPAPQRVNPEAPAANTNFPPPPGTRGASRERRFGLPSLRRREPEQAHTPVEAHPQPVRPHGMMARGMPSHSAPLTLQIPQTAPVDTTGIHAPAARRAASTPAVGTPTSARSRSSSQIRWEGSGMPVPPPPPGPPPSAARSQSAQRISSGPDPIVSPPTRRPPPSGVTALGPVPPTPANWEDNGQMPNPPPQHQAQSQTQQRPESPNHRLSQGTNESMSSGAETTSSREPESSTASSASSAGGTLSRTHAVRGEPTLRERRNASRTRGVYTNSAEGSADNQQLTDIVVPSPNQTGLQRRLTISRGTPRTGGPRTAESHESGNHESRGSTPRAGQGHQVLSGQLTPTRLSPQSSKHPEIMHNQNHPLAPKALPTPPTGSRSSSHSHRGIGSEMLTPAAHSPTRQPSRQAVITQTTEEFTQDAIERFTAFAHKESAATSDAERVRLFAEFFVAESRIRRERYGQAIGAMGSEILDLTRDLFRPMAARRESTNSATSGPIQLTPQTSEPPRSHRGSVGSAFGGNGQSASTPTSAGGGQPSSPMSAGSDRGPNWQSSAYMPSLSPILSMSVSDALDEEDSRGRPASRWWEADSSENNSTRMERSKRESKYMGVPKEAREALQWADEPHPSPAATAGPSNRNSLTDYPPEKSGWHEDIYGSGTPEPNPRSSINSLSTPTTPSPEQLDVSRLVTLPPPYPRHHPAVNNNHPELAQTRNQVRLISDMTEITTIQERFKSGSQKMRSEASEAAKQRRSALRQNLSQSISAGSLGYAEAAAIEADATNSEHDLVKEIEKKDFDAFQTEVVVPVNEMLQERITKSTELFDELQSQLFNETHDSDPNLPQEEGDEQPELLEKLTLLKWIFEAREMLHRALYDLLSDRNDRYRDMVLVSYKLAGADQADKVAGAEAFFTQDSAKRKQAFHEEVLNRTQEFRDSVEETVVRGVELQLSAFWDIAPPLKQLLDKIPLEEQALAHLRVMIPPMEMEENPSYRDHPCQYLFSLLLHAEKSTYQFIESQTNLLCLLHEVKELVLGARIKVIEGEGEENVEGLKREEEGRLTEDLKERVRLVQDQWRSAIGETLGVVKERVGGWLLETGGWDESLEDGGVGGA</sequence>
<organism evidence="2 3">
    <name type="scientific">Rhypophila decipiens</name>
    <dbReference type="NCBI Taxonomy" id="261697"/>
    <lineage>
        <taxon>Eukaryota</taxon>
        <taxon>Fungi</taxon>
        <taxon>Dikarya</taxon>
        <taxon>Ascomycota</taxon>
        <taxon>Pezizomycotina</taxon>
        <taxon>Sordariomycetes</taxon>
        <taxon>Sordariomycetidae</taxon>
        <taxon>Sordariales</taxon>
        <taxon>Naviculisporaceae</taxon>
        <taxon>Rhypophila</taxon>
    </lineage>
</organism>
<evidence type="ECO:0000313" key="2">
    <source>
        <dbReference type="EMBL" id="KAK4212749.1"/>
    </source>
</evidence>
<feature type="compositionally biased region" description="Low complexity" evidence="1">
    <location>
        <begin position="108"/>
        <end position="117"/>
    </location>
</feature>
<feature type="compositionally biased region" description="Polar residues" evidence="1">
    <location>
        <begin position="342"/>
        <end position="355"/>
    </location>
</feature>
<feature type="region of interest" description="Disordered" evidence="1">
    <location>
        <begin position="865"/>
        <end position="886"/>
    </location>
</feature>
<feature type="compositionally biased region" description="Pro residues" evidence="1">
    <location>
        <begin position="96"/>
        <end position="107"/>
    </location>
</feature>
<feature type="region of interest" description="Disordered" evidence="1">
    <location>
        <begin position="79"/>
        <end position="194"/>
    </location>
</feature>
<feature type="compositionally biased region" description="Low complexity" evidence="1">
    <location>
        <begin position="140"/>
        <end position="152"/>
    </location>
</feature>
<feature type="compositionally biased region" description="Basic and acidic residues" evidence="1">
    <location>
        <begin position="730"/>
        <end position="749"/>
    </location>
</feature>
<protein>
    <submittedName>
        <fullName evidence="2">Uncharacterized protein</fullName>
    </submittedName>
</protein>
<accession>A0AAN6Y4Z5</accession>
<name>A0AAN6Y4Z5_9PEZI</name>
<gene>
    <name evidence="2" type="ORF">QBC37DRAFT_186572</name>
</gene>
<evidence type="ECO:0000313" key="3">
    <source>
        <dbReference type="Proteomes" id="UP001301769"/>
    </source>
</evidence>
<dbReference type="Proteomes" id="UP001301769">
    <property type="component" value="Unassembled WGS sequence"/>
</dbReference>
<feature type="compositionally biased region" description="Polar residues" evidence="1">
    <location>
        <begin position="403"/>
        <end position="430"/>
    </location>
</feature>
<feature type="compositionally biased region" description="Polar residues" evidence="1">
    <location>
        <begin position="471"/>
        <end position="487"/>
    </location>
</feature>
<feature type="compositionally biased region" description="Low complexity" evidence="1">
    <location>
        <begin position="499"/>
        <end position="515"/>
    </location>
</feature>
<reference evidence="2" key="1">
    <citation type="journal article" date="2023" name="Mol. Phylogenet. Evol.">
        <title>Genome-scale phylogeny and comparative genomics of the fungal order Sordariales.</title>
        <authorList>
            <person name="Hensen N."/>
            <person name="Bonometti L."/>
            <person name="Westerberg I."/>
            <person name="Brannstrom I.O."/>
            <person name="Guillou S."/>
            <person name="Cros-Aarteil S."/>
            <person name="Calhoun S."/>
            <person name="Haridas S."/>
            <person name="Kuo A."/>
            <person name="Mondo S."/>
            <person name="Pangilinan J."/>
            <person name="Riley R."/>
            <person name="LaButti K."/>
            <person name="Andreopoulos B."/>
            <person name="Lipzen A."/>
            <person name="Chen C."/>
            <person name="Yan M."/>
            <person name="Daum C."/>
            <person name="Ng V."/>
            <person name="Clum A."/>
            <person name="Steindorff A."/>
            <person name="Ohm R.A."/>
            <person name="Martin F."/>
            <person name="Silar P."/>
            <person name="Natvig D.O."/>
            <person name="Lalanne C."/>
            <person name="Gautier V."/>
            <person name="Ament-Velasquez S.L."/>
            <person name="Kruys A."/>
            <person name="Hutchinson M.I."/>
            <person name="Powell A.J."/>
            <person name="Barry K."/>
            <person name="Miller A.N."/>
            <person name="Grigoriev I.V."/>
            <person name="Debuchy R."/>
            <person name="Gladieux P."/>
            <person name="Hiltunen Thoren M."/>
            <person name="Johannesson H."/>
        </authorList>
    </citation>
    <scope>NUCLEOTIDE SEQUENCE</scope>
    <source>
        <strain evidence="2">PSN293</strain>
    </source>
</reference>
<feature type="compositionally biased region" description="Low complexity" evidence="1">
    <location>
        <begin position="272"/>
        <end position="287"/>
    </location>
</feature>
<dbReference type="AlphaFoldDB" id="A0AAN6Y4Z5"/>
<feature type="compositionally biased region" description="Low complexity" evidence="1">
    <location>
        <begin position="327"/>
        <end position="337"/>
    </location>
</feature>
<feature type="compositionally biased region" description="Basic and acidic residues" evidence="1">
    <location>
        <begin position="871"/>
        <end position="880"/>
    </location>
</feature>
<feature type="compositionally biased region" description="Polar residues" evidence="1">
    <location>
        <begin position="657"/>
        <end position="675"/>
    </location>
</feature>
<proteinExistence type="predicted"/>
<feature type="compositionally biased region" description="Polar residues" evidence="1">
    <location>
        <begin position="797"/>
        <end position="812"/>
    </location>
</feature>
<feature type="compositionally biased region" description="Basic and acidic residues" evidence="1">
    <location>
        <begin position="449"/>
        <end position="460"/>
    </location>
</feature>
<feature type="compositionally biased region" description="Basic and acidic residues" evidence="1">
    <location>
        <begin position="162"/>
        <end position="180"/>
    </location>
</feature>
<feature type="region of interest" description="Disordered" evidence="1">
    <location>
        <begin position="227"/>
        <end position="540"/>
    </location>
</feature>
<feature type="compositionally biased region" description="Pro residues" evidence="1">
    <location>
        <begin position="260"/>
        <end position="271"/>
    </location>
</feature>
<feature type="region of interest" description="Disordered" evidence="1">
    <location>
        <begin position="619"/>
        <end position="690"/>
    </location>
</feature>
<feature type="compositionally biased region" description="Basic and acidic residues" evidence="1">
    <location>
        <begin position="385"/>
        <end position="396"/>
    </location>
</feature>
<feature type="compositionally biased region" description="Basic and acidic residues" evidence="1">
    <location>
        <begin position="777"/>
        <end position="787"/>
    </location>
</feature>
<reference evidence="2" key="2">
    <citation type="submission" date="2023-05" db="EMBL/GenBank/DDBJ databases">
        <authorList>
            <consortium name="Lawrence Berkeley National Laboratory"/>
            <person name="Steindorff A."/>
            <person name="Hensen N."/>
            <person name="Bonometti L."/>
            <person name="Westerberg I."/>
            <person name="Brannstrom I.O."/>
            <person name="Guillou S."/>
            <person name="Cros-Aarteil S."/>
            <person name="Calhoun S."/>
            <person name="Haridas S."/>
            <person name="Kuo A."/>
            <person name="Mondo S."/>
            <person name="Pangilinan J."/>
            <person name="Riley R."/>
            <person name="Labutti K."/>
            <person name="Andreopoulos B."/>
            <person name="Lipzen A."/>
            <person name="Chen C."/>
            <person name="Yanf M."/>
            <person name="Daum C."/>
            <person name="Ng V."/>
            <person name="Clum A."/>
            <person name="Ohm R."/>
            <person name="Martin F."/>
            <person name="Silar P."/>
            <person name="Natvig D."/>
            <person name="Lalanne C."/>
            <person name="Gautier V."/>
            <person name="Ament-Velasquez S.L."/>
            <person name="Kruys A."/>
            <person name="Hutchinson M.I."/>
            <person name="Powell A.J."/>
            <person name="Barry K."/>
            <person name="Miller A.N."/>
            <person name="Grigoriev I.V."/>
            <person name="Debuchy R."/>
            <person name="Gladieux P."/>
            <person name="Thoren M.H."/>
            <person name="Johannesson H."/>
        </authorList>
    </citation>
    <scope>NUCLEOTIDE SEQUENCE</scope>
    <source>
        <strain evidence="2">PSN293</strain>
    </source>
</reference>
<feature type="region of interest" description="Disordered" evidence="1">
    <location>
        <begin position="702"/>
        <end position="814"/>
    </location>
</feature>
<keyword evidence="3" id="KW-1185">Reference proteome</keyword>
<feature type="compositionally biased region" description="Low complexity" evidence="1">
    <location>
        <begin position="366"/>
        <end position="382"/>
    </location>
</feature>
<dbReference type="EMBL" id="MU858121">
    <property type="protein sequence ID" value="KAK4212749.1"/>
    <property type="molecule type" value="Genomic_DNA"/>
</dbReference>
<feature type="compositionally biased region" description="Pro residues" evidence="1">
    <location>
        <begin position="288"/>
        <end position="299"/>
    </location>
</feature>
<feature type="compositionally biased region" description="Polar residues" evidence="1">
    <location>
        <begin position="240"/>
        <end position="252"/>
    </location>
</feature>